<evidence type="ECO:0000256" key="3">
    <source>
        <dbReference type="ARBA" id="ARBA00022475"/>
    </source>
</evidence>
<accession>A0A4R4DXT7</accession>
<feature type="transmembrane region" description="Helical" evidence="9">
    <location>
        <begin position="156"/>
        <end position="177"/>
    </location>
</feature>
<dbReference type="InterPro" id="IPR055348">
    <property type="entry name" value="DctQ"/>
</dbReference>
<keyword evidence="4" id="KW-0997">Cell inner membrane</keyword>
<keyword evidence="12" id="KW-1185">Reference proteome</keyword>
<reference evidence="11 12" key="1">
    <citation type="submission" date="2019-03" db="EMBL/GenBank/DDBJ databases">
        <authorList>
            <person name="Kim M.K.M."/>
        </authorList>
    </citation>
    <scope>NUCLEOTIDE SEQUENCE [LARGE SCALE GENOMIC DNA]</scope>
    <source>
        <strain evidence="11 12">18JY21-1</strain>
    </source>
</reference>
<dbReference type="EMBL" id="SKFG01000081">
    <property type="protein sequence ID" value="TCZ67581.1"/>
    <property type="molecule type" value="Genomic_DNA"/>
</dbReference>
<keyword evidence="5 9" id="KW-0812">Transmembrane</keyword>
<evidence type="ECO:0000256" key="1">
    <source>
        <dbReference type="ARBA" id="ARBA00004429"/>
    </source>
</evidence>
<comment type="caution">
    <text evidence="11">The sequence shown here is derived from an EMBL/GenBank/DDBJ whole genome shotgun (WGS) entry which is preliminary data.</text>
</comment>
<evidence type="ECO:0000256" key="8">
    <source>
        <dbReference type="ARBA" id="ARBA00038436"/>
    </source>
</evidence>
<gene>
    <name evidence="11" type="ORF">E0485_24920</name>
</gene>
<dbReference type="PANTHER" id="PTHR35011:SF2">
    <property type="entry name" value="2,3-DIKETO-L-GULONATE TRAP TRANSPORTER SMALL PERMEASE PROTEIN YIAM"/>
    <property type="match status" value="1"/>
</dbReference>
<dbReference type="PANTHER" id="PTHR35011">
    <property type="entry name" value="2,3-DIKETO-L-GULONATE TRAP TRANSPORTER SMALL PERMEASE PROTEIN YIAM"/>
    <property type="match status" value="1"/>
</dbReference>
<keyword evidence="2" id="KW-0813">Transport</keyword>
<evidence type="ECO:0000313" key="12">
    <source>
        <dbReference type="Proteomes" id="UP000295418"/>
    </source>
</evidence>
<organism evidence="11 12">
    <name type="scientific">Paenibacillus albiflavus</name>
    <dbReference type="NCBI Taxonomy" id="2545760"/>
    <lineage>
        <taxon>Bacteria</taxon>
        <taxon>Bacillati</taxon>
        <taxon>Bacillota</taxon>
        <taxon>Bacilli</taxon>
        <taxon>Bacillales</taxon>
        <taxon>Paenibacillaceae</taxon>
        <taxon>Paenibacillus</taxon>
    </lineage>
</organism>
<name>A0A4R4DXT7_9BACL</name>
<feature type="domain" description="Tripartite ATP-independent periplasmic transporters DctQ component" evidence="10">
    <location>
        <begin position="53"/>
        <end position="176"/>
    </location>
</feature>
<dbReference type="InterPro" id="IPR007387">
    <property type="entry name" value="TRAP_DctQ"/>
</dbReference>
<evidence type="ECO:0000256" key="5">
    <source>
        <dbReference type="ARBA" id="ARBA00022692"/>
    </source>
</evidence>
<keyword evidence="7 9" id="KW-0472">Membrane</keyword>
<keyword evidence="6 9" id="KW-1133">Transmembrane helix</keyword>
<protein>
    <submittedName>
        <fullName evidence="11">TRAP transporter small permease</fullName>
    </submittedName>
</protein>
<evidence type="ECO:0000256" key="7">
    <source>
        <dbReference type="ARBA" id="ARBA00023136"/>
    </source>
</evidence>
<feature type="transmembrane region" description="Helical" evidence="9">
    <location>
        <begin position="26"/>
        <end position="53"/>
    </location>
</feature>
<evidence type="ECO:0000256" key="4">
    <source>
        <dbReference type="ARBA" id="ARBA00022519"/>
    </source>
</evidence>
<feature type="transmembrane region" description="Helical" evidence="9">
    <location>
        <begin position="111"/>
        <end position="136"/>
    </location>
</feature>
<dbReference type="AlphaFoldDB" id="A0A4R4DXT7"/>
<feature type="transmembrane region" description="Helical" evidence="9">
    <location>
        <begin position="73"/>
        <end position="90"/>
    </location>
</feature>
<evidence type="ECO:0000256" key="2">
    <source>
        <dbReference type="ARBA" id="ARBA00022448"/>
    </source>
</evidence>
<proteinExistence type="inferred from homology"/>
<evidence type="ECO:0000313" key="11">
    <source>
        <dbReference type="EMBL" id="TCZ67581.1"/>
    </source>
</evidence>
<evidence type="ECO:0000256" key="9">
    <source>
        <dbReference type="SAM" id="Phobius"/>
    </source>
</evidence>
<sequence>MSCLYRRNSYKVGVPHVNGRQRRRSILALVTGFIETILVWTGIIVGVALPLNILISVLYKYVLHSPIAWSNELSMYLFCWITFIGASLAVKRSDIRVVPYLFDRLRPTPQMIVSVFVQISIFVFAAVMSYFSFIWITSPSLMNTVTSLFFVKVWMFYTIIPFSMLSIAFFTVHRIAIYLQQWISVKRGGQVC</sequence>
<comment type="subcellular location">
    <subcellularLocation>
        <location evidence="1">Cell inner membrane</location>
        <topology evidence="1">Multi-pass membrane protein</topology>
    </subcellularLocation>
</comment>
<dbReference type="GO" id="GO:0022857">
    <property type="term" value="F:transmembrane transporter activity"/>
    <property type="evidence" value="ECO:0007669"/>
    <property type="project" value="TreeGrafter"/>
</dbReference>
<evidence type="ECO:0000259" key="10">
    <source>
        <dbReference type="Pfam" id="PF04290"/>
    </source>
</evidence>
<evidence type="ECO:0000256" key="6">
    <source>
        <dbReference type="ARBA" id="ARBA00022989"/>
    </source>
</evidence>
<dbReference type="OrthoDB" id="9815614at2"/>
<dbReference type="GO" id="GO:0015740">
    <property type="term" value="P:C4-dicarboxylate transport"/>
    <property type="evidence" value="ECO:0007669"/>
    <property type="project" value="TreeGrafter"/>
</dbReference>
<dbReference type="Proteomes" id="UP000295418">
    <property type="component" value="Unassembled WGS sequence"/>
</dbReference>
<dbReference type="GO" id="GO:0005886">
    <property type="term" value="C:plasma membrane"/>
    <property type="evidence" value="ECO:0007669"/>
    <property type="project" value="UniProtKB-SubCell"/>
</dbReference>
<dbReference type="Pfam" id="PF04290">
    <property type="entry name" value="DctQ"/>
    <property type="match status" value="1"/>
</dbReference>
<comment type="similarity">
    <text evidence="8">Belongs to the TRAP transporter small permease family.</text>
</comment>
<keyword evidence="3" id="KW-1003">Cell membrane</keyword>